<dbReference type="SUPFAM" id="SSF52540">
    <property type="entry name" value="P-loop containing nucleoside triphosphate hydrolases"/>
    <property type="match status" value="1"/>
</dbReference>
<dbReference type="CDD" id="cd18787">
    <property type="entry name" value="SF2_C_DEAD"/>
    <property type="match status" value="1"/>
</dbReference>
<dbReference type="GO" id="GO:0005829">
    <property type="term" value="C:cytosol"/>
    <property type="evidence" value="ECO:0007669"/>
    <property type="project" value="TreeGrafter"/>
</dbReference>
<evidence type="ECO:0000256" key="4">
    <source>
        <dbReference type="ARBA" id="ARBA00022840"/>
    </source>
</evidence>
<keyword evidence="3" id="KW-0347">Helicase</keyword>
<gene>
    <name evidence="6" type="ORF">MTR67_039500</name>
</gene>
<dbReference type="PANTHER" id="PTHR47959">
    <property type="entry name" value="ATP-DEPENDENT RNA HELICASE RHLE-RELATED"/>
    <property type="match status" value="1"/>
</dbReference>
<accession>A0AAF0ZQR6</accession>
<dbReference type="EMBL" id="CP133620">
    <property type="protein sequence ID" value="WMV46115.1"/>
    <property type="molecule type" value="Genomic_DNA"/>
</dbReference>
<sequence length="226" mass="24659">MSMKGLIWTAPRETAEMIAFWNDPGVLLKKRVGGASSQLVSGRQYTKCDEVAEALTQQGLLATALHGGRSQNEREAALRDFRHGPINILVATDVASRGLDVTGVAHVINLDLPKTMEDYVHRIGRTGRAGSTGRATSFYTDRDMYLVAQIRRAIADIGSGNDVTIAMGKTARRKEREAAAAEKEAWSELSKLSLVGSTVNVEDKYRHMIAPSMIKKEGAADDAWDD</sequence>
<evidence type="ECO:0000256" key="1">
    <source>
        <dbReference type="ARBA" id="ARBA00022741"/>
    </source>
</evidence>
<keyword evidence="2" id="KW-0378">Hydrolase</keyword>
<keyword evidence="1" id="KW-0547">Nucleotide-binding</keyword>
<dbReference type="PANTHER" id="PTHR47959:SF1">
    <property type="entry name" value="ATP-DEPENDENT RNA HELICASE DBPA"/>
    <property type="match status" value="1"/>
</dbReference>
<dbReference type="InterPro" id="IPR027417">
    <property type="entry name" value="P-loop_NTPase"/>
</dbReference>
<dbReference type="InterPro" id="IPR050079">
    <property type="entry name" value="DEAD_box_RNA_helicase"/>
</dbReference>
<proteinExistence type="predicted"/>
<dbReference type="SMART" id="SM00490">
    <property type="entry name" value="HELICc"/>
    <property type="match status" value="1"/>
</dbReference>
<keyword evidence="4" id="KW-0067">ATP-binding</keyword>
<reference evidence="6" key="1">
    <citation type="submission" date="2023-08" db="EMBL/GenBank/DDBJ databases">
        <title>A de novo genome assembly of Solanum verrucosum Schlechtendal, a Mexican diploid species geographically isolated from the other diploid A-genome species in potato relatives.</title>
        <authorList>
            <person name="Hosaka K."/>
        </authorList>
    </citation>
    <scope>NUCLEOTIDE SEQUENCE</scope>
    <source>
        <tissue evidence="6">Young leaves</tissue>
    </source>
</reference>
<evidence type="ECO:0000256" key="3">
    <source>
        <dbReference type="ARBA" id="ARBA00022806"/>
    </source>
</evidence>
<keyword evidence="7" id="KW-1185">Reference proteome</keyword>
<dbReference type="GO" id="GO:0016787">
    <property type="term" value="F:hydrolase activity"/>
    <property type="evidence" value="ECO:0007669"/>
    <property type="project" value="UniProtKB-KW"/>
</dbReference>
<evidence type="ECO:0000256" key="2">
    <source>
        <dbReference type="ARBA" id="ARBA00022801"/>
    </source>
</evidence>
<evidence type="ECO:0000313" key="7">
    <source>
        <dbReference type="Proteomes" id="UP001234989"/>
    </source>
</evidence>
<dbReference type="Gene3D" id="3.40.50.300">
    <property type="entry name" value="P-loop containing nucleotide triphosphate hydrolases"/>
    <property type="match status" value="1"/>
</dbReference>
<dbReference type="PROSITE" id="PS51194">
    <property type="entry name" value="HELICASE_CTER"/>
    <property type="match status" value="1"/>
</dbReference>
<dbReference type="GO" id="GO:0005524">
    <property type="term" value="F:ATP binding"/>
    <property type="evidence" value="ECO:0007669"/>
    <property type="project" value="UniProtKB-KW"/>
</dbReference>
<evidence type="ECO:0000259" key="5">
    <source>
        <dbReference type="PROSITE" id="PS51194"/>
    </source>
</evidence>
<feature type="domain" description="Helicase C-terminal" evidence="5">
    <location>
        <begin position="27"/>
        <end position="173"/>
    </location>
</feature>
<dbReference type="GO" id="GO:0003724">
    <property type="term" value="F:RNA helicase activity"/>
    <property type="evidence" value="ECO:0007669"/>
    <property type="project" value="TreeGrafter"/>
</dbReference>
<dbReference type="Pfam" id="PF00271">
    <property type="entry name" value="Helicase_C"/>
    <property type="match status" value="1"/>
</dbReference>
<dbReference type="AlphaFoldDB" id="A0AAF0ZQR6"/>
<organism evidence="6 7">
    <name type="scientific">Solanum verrucosum</name>
    <dbReference type="NCBI Taxonomy" id="315347"/>
    <lineage>
        <taxon>Eukaryota</taxon>
        <taxon>Viridiplantae</taxon>
        <taxon>Streptophyta</taxon>
        <taxon>Embryophyta</taxon>
        <taxon>Tracheophyta</taxon>
        <taxon>Spermatophyta</taxon>
        <taxon>Magnoliopsida</taxon>
        <taxon>eudicotyledons</taxon>
        <taxon>Gunneridae</taxon>
        <taxon>Pentapetalae</taxon>
        <taxon>asterids</taxon>
        <taxon>lamiids</taxon>
        <taxon>Solanales</taxon>
        <taxon>Solanaceae</taxon>
        <taxon>Solanoideae</taxon>
        <taxon>Solaneae</taxon>
        <taxon>Solanum</taxon>
    </lineage>
</organism>
<evidence type="ECO:0000313" key="6">
    <source>
        <dbReference type="EMBL" id="WMV46115.1"/>
    </source>
</evidence>
<dbReference type="Proteomes" id="UP001234989">
    <property type="component" value="Chromosome 9"/>
</dbReference>
<name>A0AAF0ZQR6_SOLVR</name>
<protein>
    <recommendedName>
        <fullName evidence="5">Helicase C-terminal domain-containing protein</fullName>
    </recommendedName>
</protein>
<dbReference type="InterPro" id="IPR001650">
    <property type="entry name" value="Helicase_C-like"/>
</dbReference>